<dbReference type="PANTHER" id="PTHR30204:SF69">
    <property type="entry name" value="MERR-FAMILY TRANSCRIPTIONAL REGULATOR"/>
    <property type="match status" value="1"/>
</dbReference>
<dbReference type="SMART" id="SM00422">
    <property type="entry name" value="HTH_MERR"/>
    <property type="match status" value="1"/>
</dbReference>
<dbReference type="PROSITE" id="PS50937">
    <property type="entry name" value="HTH_MERR_2"/>
    <property type="match status" value="1"/>
</dbReference>
<dbReference type="CDD" id="cd04764">
    <property type="entry name" value="HTH_MlrA-like_sg1"/>
    <property type="match status" value="1"/>
</dbReference>
<sequence>MTNQFTKAYTINEVSKQIGVPAGTLRQWEKDLKGLLQIPRSKNGARFYTDHEIKLLTKIKEMRDNNLNQKMIHQLLHAHLQLEANKTGDTKETENQITAIERGTDETPPPSIEQFKTELLSEIKNEIVMSIRKEVVEEVKREISKGALYTVKNLSDSIYKSSEKTKAEIHTLTDRIQQSSEQTSEVVGTLSKRVSRASKRHSEHFHALTKRISESSEASSEEFKTMIHYISSSAEVTSGEMSTLIETLNADREIYIESIQKEREMYWQQSREREDRFQNFIESFRKTAAAEEVPQKIWWQFWK</sequence>
<dbReference type="SUPFAM" id="SSF46955">
    <property type="entry name" value="Putative DNA-binding domain"/>
    <property type="match status" value="1"/>
</dbReference>
<dbReference type="RefSeq" id="WP_151575922.1">
    <property type="nucleotide sequence ID" value="NZ_WBOT01000010.1"/>
</dbReference>
<keyword evidence="7" id="KW-1185">Reference proteome</keyword>
<keyword evidence="3" id="KW-0238">DNA-binding</keyword>
<dbReference type="InterPro" id="IPR047057">
    <property type="entry name" value="MerR_fam"/>
</dbReference>
<keyword evidence="4" id="KW-0804">Transcription</keyword>
<dbReference type="Proteomes" id="UP000441354">
    <property type="component" value="Unassembled WGS sequence"/>
</dbReference>
<proteinExistence type="predicted"/>
<keyword evidence="2" id="KW-0805">Transcription regulation</keyword>
<dbReference type="Gene3D" id="1.10.1660.10">
    <property type="match status" value="1"/>
</dbReference>
<gene>
    <name evidence="6" type="ORF">F7732_20555</name>
</gene>
<dbReference type="GO" id="GO:0003677">
    <property type="term" value="F:DNA binding"/>
    <property type="evidence" value="ECO:0007669"/>
    <property type="project" value="UniProtKB-KW"/>
</dbReference>
<organism evidence="6 7">
    <name type="scientific">Bacillus mesophilum</name>
    <dbReference type="NCBI Taxonomy" id="1071718"/>
    <lineage>
        <taxon>Bacteria</taxon>
        <taxon>Bacillati</taxon>
        <taxon>Bacillota</taxon>
        <taxon>Bacilli</taxon>
        <taxon>Bacillales</taxon>
        <taxon>Bacillaceae</taxon>
        <taxon>Bacillus</taxon>
    </lineage>
</organism>
<evidence type="ECO:0000313" key="6">
    <source>
        <dbReference type="EMBL" id="KAB2329878.1"/>
    </source>
</evidence>
<dbReference type="GO" id="GO:0003700">
    <property type="term" value="F:DNA-binding transcription factor activity"/>
    <property type="evidence" value="ECO:0007669"/>
    <property type="project" value="InterPro"/>
</dbReference>
<dbReference type="PANTHER" id="PTHR30204">
    <property type="entry name" value="REDOX-CYCLING DRUG-SENSING TRANSCRIPTIONAL ACTIVATOR SOXR"/>
    <property type="match status" value="1"/>
</dbReference>
<comment type="caution">
    <text evidence="6">The sequence shown here is derived from an EMBL/GenBank/DDBJ whole genome shotgun (WGS) entry which is preliminary data.</text>
</comment>
<evidence type="ECO:0000256" key="2">
    <source>
        <dbReference type="ARBA" id="ARBA00023015"/>
    </source>
</evidence>
<reference evidence="6 7" key="1">
    <citation type="journal article" date="2014" name="Arch. Microbiol.">
        <title>Bacillus mesophilum sp. nov., strain IITR-54T, a novel 4-chlorobiphenyl dechlorinating bacterium.</title>
        <authorList>
            <person name="Manickam N."/>
            <person name="Singh N.K."/>
            <person name="Bajaj A."/>
            <person name="Kumar R.M."/>
            <person name="Kaur G."/>
            <person name="Kaur N."/>
            <person name="Bala M."/>
            <person name="Kumar A."/>
            <person name="Mayilraj S."/>
        </authorList>
    </citation>
    <scope>NUCLEOTIDE SEQUENCE [LARGE SCALE GENOMIC DNA]</scope>
    <source>
        <strain evidence="6 7">IITR-54</strain>
    </source>
</reference>
<protein>
    <submittedName>
        <fullName evidence="6">MerR family transcriptional regulator</fullName>
    </submittedName>
</protein>
<dbReference type="InterPro" id="IPR009061">
    <property type="entry name" value="DNA-bd_dom_put_sf"/>
</dbReference>
<dbReference type="InterPro" id="IPR000551">
    <property type="entry name" value="MerR-type_HTH_dom"/>
</dbReference>
<keyword evidence="1" id="KW-0678">Repressor</keyword>
<evidence type="ECO:0000256" key="3">
    <source>
        <dbReference type="ARBA" id="ARBA00023125"/>
    </source>
</evidence>
<feature type="domain" description="HTH merR-type" evidence="5">
    <location>
        <begin position="8"/>
        <end position="78"/>
    </location>
</feature>
<dbReference type="EMBL" id="WBOT01000010">
    <property type="protein sequence ID" value="KAB2329878.1"/>
    <property type="molecule type" value="Genomic_DNA"/>
</dbReference>
<evidence type="ECO:0000313" key="7">
    <source>
        <dbReference type="Proteomes" id="UP000441354"/>
    </source>
</evidence>
<dbReference type="Pfam" id="PF13411">
    <property type="entry name" value="MerR_1"/>
    <property type="match status" value="1"/>
</dbReference>
<evidence type="ECO:0000256" key="1">
    <source>
        <dbReference type="ARBA" id="ARBA00022491"/>
    </source>
</evidence>
<evidence type="ECO:0000256" key="4">
    <source>
        <dbReference type="ARBA" id="ARBA00023163"/>
    </source>
</evidence>
<accession>A0A7V7UVX3</accession>
<evidence type="ECO:0000259" key="5">
    <source>
        <dbReference type="PROSITE" id="PS50937"/>
    </source>
</evidence>
<dbReference type="OrthoDB" id="2884071at2"/>
<dbReference type="AlphaFoldDB" id="A0A7V7UVX3"/>
<name>A0A7V7UVX3_9BACI</name>